<dbReference type="GO" id="GO:0009279">
    <property type="term" value="C:cell outer membrane"/>
    <property type="evidence" value="ECO:0007669"/>
    <property type="project" value="UniProtKB-SubCell"/>
</dbReference>
<evidence type="ECO:0000256" key="12">
    <source>
        <dbReference type="RuleBase" id="RU003357"/>
    </source>
</evidence>
<organism evidence="16 17">
    <name type="scientific">Halioglobus japonicus</name>
    <dbReference type="NCBI Taxonomy" id="930805"/>
    <lineage>
        <taxon>Bacteria</taxon>
        <taxon>Pseudomonadati</taxon>
        <taxon>Pseudomonadota</taxon>
        <taxon>Gammaproteobacteria</taxon>
        <taxon>Cellvibrionales</taxon>
        <taxon>Halieaceae</taxon>
        <taxon>Halioglobus</taxon>
    </lineage>
</organism>
<keyword evidence="7" id="KW-0406">Ion transport</keyword>
<evidence type="ECO:0000256" key="2">
    <source>
        <dbReference type="ARBA" id="ARBA00022448"/>
    </source>
</evidence>
<dbReference type="GO" id="GO:0006826">
    <property type="term" value="P:iron ion transport"/>
    <property type="evidence" value="ECO:0007669"/>
    <property type="project" value="UniProtKB-KW"/>
</dbReference>
<feature type="signal peptide" evidence="13">
    <location>
        <begin position="1"/>
        <end position="27"/>
    </location>
</feature>
<dbReference type="PANTHER" id="PTHR32552">
    <property type="entry name" value="FERRICHROME IRON RECEPTOR-RELATED"/>
    <property type="match status" value="1"/>
</dbReference>
<dbReference type="Gene3D" id="2.40.170.20">
    <property type="entry name" value="TonB-dependent receptor, beta-barrel domain"/>
    <property type="match status" value="1"/>
</dbReference>
<evidence type="ECO:0000256" key="1">
    <source>
        <dbReference type="ARBA" id="ARBA00004571"/>
    </source>
</evidence>
<dbReference type="InterPro" id="IPR012910">
    <property type="entry name" value="Plug_dom"/>
</dbReference>
<keyword evidence="3 11" id="KW-1134">Transmembrane beta strand</keyword>
<comment type="caution">
    <text evidence="16">The sequence shown here is derived from an EMBL/GenBank/DDBJ whole genome shotgun (WGS) entry which is preliminary data.</text>
</comment>
<evidence type="ECO:0000313" key="16">
    <source>
        <dbReference type="EMBL" id="PLW87364.1"/>
    </source>
</evidence>
<dbReference type="Pfam" id="PF07715">
    <property type="entry name" value="Plug"/>
    <property type="match status" value="1"/>
</dbReference>
<keyword evidence="16" id="KW-0675">Receptor</keyword>
<keyword evidence="6" id="KW-0408">Iron</keyword>
<evidence type="ECO:0000256" key="7">
    <source>
        <dbReference type="ARBA" id="ARBA00023065"/>
    </source>
</evidence>
<keyword evidence="4" id="KW-0410">Iron transport</keyword>
<dbReference type="AlphaFoldDB" id="A0AAP8MH87"/>
<accession>A0AAP8MH87</accession>
<keyword evidence="5 11" id="KW-0812">Transmembrane</keyword>
<evidence type="ECO:0000256" key="6">
    <source>
        <dbReference type="ARBA" id="ARBA00023004"/>
    </source>
</evidence>
<evidence type="ECO:0000256" key="8">
    <source>
        <dbReference type="ARBA" id="ARBA00023077"/>
    </source>
</evidence>
<dbReference type="InterPro" id="IPR039426">
    <property type="entry name" value="TonB-dep_rcpt-like"/>
</dbReference>
<evidence type="ECO:0000256" key="11">
    <source>
        <dbReference type="PROSITE-ProRule" id="PRU01360"/>
    </source>
</evidence>
<comment type="similarity">
    <text evidence="11 12">Belongs to the TonB-dependent receptor family.</text>
</comment>
<dbReference type="EMBL" id="PKUR01000001">
    <property type="protein sequence ID" value="PLW87364.1"/>
    <property type="molecule type" value="Genomic_DNA"/>
</dbReference>
<evidence type="ECO:0000256" key="13">
    <source>
        <dbReference type="SAM" id="SignalP"/>
    </source>
</evidence>
<evidence type="ECO:0000256" key="4">
    <source>
        <dbReference type="ARBA" id="ARBA00022496"/>
    </source>
</evidence>
<sequence length="784" mass="85467">MMKFRKNLLAASIAAVPALALTGNVMAQGMLEEVIVTAQKRSESLSDVPISVNVVGGEQISNGGITNLNDLADWVPNLSMNQTGLGTNVTIRGISSGINPAFEQSVGMYVDDVFYGRPQLARVPYLDVNRVEVLRGPQPILFGKNAIAGAISAVTNRAATDVVEGFAEASYNFDQEGYEVQGAVNIPIGDTFAIRLAGLKRDEDGYYDNTFLDQTESQLDHEIIRANIQWDATDNLSFNLKIENADFTTEGRFLEIINPVGGPPTYADALLAATGGAVILDDKQDFKRQSNGDSDETEVDNITLTIDWDIGEHTLTSVTSSLEYDYFQNCDCDFTSAVIIETAGNENYEQFSQEFRFASSTGNTIDYILGAYYSDYDIDNDELLAIDANSILAAAVPAAAPVIGTGNTRLYTMSSEQWSVFGQFTWNISDTLRLTLGGRYSDEDKEGTRNLNVVDLQGQTGPFDQTTFPIVDGTSFAPLVYFAGFGIDSEQFSGNGEGHNLAASRSESKFTPAVNVQWDISNDTMLYASYTEGFKAGGFDARSNLNTNFEFEEEFAESYEAGAKMSLADGAAELNVAVYYTEYSDLQTSQFDGVLGFNVTNASSATTQGIEMEGRWQATDSLYLTGAVGYLDFEFDNFDISQCYYGETPDNPETGLCDRTGDTREYAPELTANLGGAYDIEITNNIGLTFGLDLAYSDDYFVSPTLDPNLKQDSFVKLNGRIVVEDLDGTWSLALIAENLTDEEIMTFGNQAPLSTTLTGGAATAYYAFYEAPSNVAVKFRYNF</sequence>
<feature type="domain" description="TonB-dependent receptor-like beta-barrel" evidence="14">
    <location>
        <begin position="283"/>
        <end position="740"/>
    </location>
</feature>
<evidence type="ECO:0000259" key="15">
    <source>
        <dbReference type="Pfam" id="PF07715"/>
    </source>
</evidence>
<evidence type="ECO:0000259" key="14">
    <source>
        <dbReference type="Pfam" id="PF00593"/>
    </source>
</evidence>
<reference evidence="16 17" key="1">
    <citation type="submission" date="2018-01" db="EMBL/GenBank/DDBJ databases">
        <title>The draft genome sequence of Halioglobus japonicus S1-36.</title>
        <authorList>
            <person name="Du Z.-J."/>
            <person name="Shi M.-J."/>
        </authorList>
    </citation>
    <scope>NUCLEOTIDE SEQUENCE [LARGE SCALE GENOMIC DNA]</scope>
    <source>
        <strain evidence="16 17">S1-36</strain>
    </source>
</reference>
<dbReference type="SUPFAM" id="SSF56935">
    <property type="entry name" value="Porins"/>
    <property type="match status" value="1"/>
</dbReference>
<feature type="chain" id="PRO_5043051981" evidence="13">
    <location>
        <begin position="28"/>
        <end position="784"/>
    </location>
</feature>
<proteinExistence type="inferred from homology"/>
<dbReference type="Pfam" id="PF00593">
    <property type="entry name" value="TonB_dep_Rec_b-barrel"/>
    <property type="match status" value="1"/>
</dbReference>
<keyword evidence="2 11" id="KW-0813">Transport</keyword>
<keyword evidence="13" id="KW-0732">Signal</keyword>
<evidence type="ECO:0000256" key="3">
    <source>
        <dbReference type="ARBA" id="ARBA00022452"/>
    </source>
</evidence>
<dbReference type="InterPro" id="IPR000531">
    <property type="entry name" value="Beta-barrel_TonB"/>
</dbReference>
<gene>
    <name evidence="16" type="ORF">C0029_01870</name>
</gene>
<keyword evidence="9 11" id="KW-0472">Membrane</keyword>
<dbReference type="InterPro" id="IPR036942">
    <property type="entry name" value="Beta-barrel_TonB_sf"/>
</dbReference>
<evidence type="ECO:0000256" key="9">
    <source>
        <dbReference type="ARBA" id="ARBA00023136"/>
    </source>
</evidence>
<name>A0AAP8MH87_9GAMM</name>
<evidence type="ECO:0000256" key="10">
    <source>
        <dbReference type="ARBA" id="ARBA00023237"/>
    </source>
</evidence>
<evidence type="ECO:0000313" key="17">
    <source>
        <dbReference type="Proteomes" id="UP000235162"/>
    </source>
</evidence>
<keyword evidence="10 11" id="KW-0998">Cell outer membrane</keyword>
<comment type="subcellular location">
    <subcellularLocation>
        <location evidence="1 11">Cell outer membrane</location>
        <topology evidence="1 11">Multi-pass membrane protein</topology>
    </subcellularLocation>
</comment>
<evidence type="ECO:0000256" key="5">
    <source>
        <dbReference type="ARBA" id="ARBA00022692"/>
    </source>
</evidence>
<feature type="domain" description="TonB-dependent receptor plug" evidence="15">
    <location>
        <begin position="45"/>
        <end position="150"/>
    </location>
</feature>
<dbReference type="PROSITE" id="PS52016">
    <property type="entry name" value="TONB_DEPENDENT_REC_3"/>
    <property type="match status" value="1"/>
</dbReference>
<dbReference type="PANTHER" id="PTHR32552:SF81">
    <property type="entry name" value="TONB-DEPENDENT OUTER MEMBRANE RECEPTOR"/>
    <property type="match status" value="1"/>
</dbReference>
<dbReference type="Proteomes" id="UP000235162">
    <property type="component" value="Unassembled WGS sequence"/>
</dbReference>
<protein>
    <submittedName>
        <fullName evidence="16">TonB-dependent receptor</fullName>
    </submittedName>
</protein>
<keyword evidence="17" id="KW-1185">Reference proteome</keyword>
<keyword evidence="8 12" id="KW-0798">TonB box</keyword>